<dbReference type="AlphaFoldDB" id="A0A3M6U7T5"/>
<evidence type="ECO:0000313" key="1">
    <source>
        <dbReference type="EMBL" id="RMX49687.1"/>
    </source>
</evidence>
<reference evidence="1 2" key="1">
    <citation type="journal article" date="2018" name="Sci. Rep.">
        <title>Comparative analysis of the Pocillopora damicornis genome highlights role of immune system in coral evolution.</title>
        <authorList>
            <person name="Cunning R."/>
            <person name="Bay R.A."/>
            <person name="Gillette P."/>
            <person name="Baker A.C."/>
            <person name="Traylor-Knowles N."/>
        </authorList>
    </citation>
    <scope>NUCLEOTIDE SEQUENCE [LARGE SCALE GENOMIC DNA]</scope>
    <source>
        <strain evidence="1">RSMAS</strain>
        <tissue evidence="1">Whole animal</tissue>
    </source>
</reference>
<evidence type="ECO:0000313" key="2">
    <source>
        <dbReference type="Proteomes" id="UP000275408"/>
    </source>
</evidence>
<dbReference type="Proteomes" id="UP000275408">
    <property type="component" value="Unassembled WGS sequence"/>
</dbReference>
<sequence>MSTYLQRALPRVVIHRTQVIKKKWKLRLRFSPTKENRVHQTRISTKTDKDSFSPAIFKSKLEQKHLIIECLVCCFCVLFLTVKSMERMASIVRSCDPKFYFFALSAAKVPLGRCYRVSFPAFVPMKSLLLRIFFFEGRGELMARGIDFWEPRLEEHTAPSSLCLCQYLPELSHRSGNRISVSSGKSLTLITNVVFLLLKYDGNYNW</sequence>
<name>A0A3M6U7T5_POCDA</name>
<keyword evidence="2" id="KW-1185">Reference proteome</keyword>
<organism evidence="1 2">
    <name type="scientific">Pocillopora damicornis</name>
    <name type="common">Cauliflower coral</name>
    <name type="synonym">Millepora damicornis</name>
    <dbReference type="NCBI Taxonomy" id="46731"/>
    <lineage>
        <taxon>Eukaryota</taxon>
        <taxon>Metazoa</taxon>
        <taxon>Cnidaria</taxon>
        <taxon>Anthozoa</taxon>
        <taxon>Hexacorallia</taxon>
        <taxon>Scleractinia</taxon>
        <taxon>Astrocoeniina</taxon>
        <taxon>Pocilloporidae</taxon>
        <taxon>Pocillopora</taxon>
    </lineage>
</organism>
<accession>A0A3M6U7T5</accession>
<gene>
    <name evidence="1" type="ORF">pdam_00023290</name>
</gene>
<protein>
    <submittedName>
        <fullName evidence="1">Uncharacterized protein</fullName>
    </submittedName>
</protein>
<dbReference type="EMBL" id="RCHS01002075">
    <property type="protein sequence ID" value="RMX49687.1"/>
    <property type="molecule type" value="Genomic_DNA"/>
</dbReference>
<comment type="caution">
    <text evidence="1">The sequence shown here is derived from an EMBL/GenBank/DDBJ whole genome shotgun (WGS) entry which is preliminary data.</text>
</comment>
<proteinExistence type="predicted"/>